<dbReference type="Gene3D" id="3.60.21.10">
    <property type="match status" value="1"/>
</dbReference>
<keyword evidence="2" id="KW-0378">Hydrolase</keyword>
<dbReference type="InterPro" id="IPR051558">
    <property type="entry name" value="Metallophosphoesterase_PAP"/>
</dbReference>
<dbReference type="SUPFAM" id="SSF56300">
    <property type="entry name" value="Metallo-dependent phosphatases"/>
    <property type="match status" value="1"/>
</dbReference>
<evidence type="ECO:0000256" key="2">
    <source>
        <dbReference type="ARBA" id="ARBA00022801"/>
    </source>
</evidence>
<evidence type="ECO:0000313" key="5">
    <source>
        <dbReference type="WBParaSite" id="Minc3s00383g11372"/>
    </source>
</evidence>
<organism evidence="4 5">
    <name type="scientific">Meloidogyne incognita</name>
    <name type="common">Southern root-knot nematode worm</name>
    <name type="synonym">Oxyuris incognita</name>
    <dbReference type="NCBI Taxonomy" id="6306"/>
    <lineage>
        <taxon>Eukaryota</taxon>
        <taxon>Metazoa</taxon>
        <taxon>Ecdysozoa</taxon>
        <taxon>Nematoda</taxon>
        <taxon>Chromadorea</taxon>
        <taxon>Rhabditida</taxon>
        <taxon>Tylenchina</taxon>
        <taxon>Tylenchomorpha</taxon>
        <taxon>Tylenchoidea</taxon>
        <taxon>Meloidogynidae</taxon>
        <taxon>Meloidogyninae</taxon>
        <taxon>Meloidogyne</taxon>
        <taxon>Meloidogyne incognita group</taxon>
    </lineage>
</organism>
<feature type="compositionally biased region" description="Basic residues" evidence="3">
    <location>
        <begin position="176"/>
        <end position="187"/>
    </location>
</feature>
<dbReference type="PANTHER" id="PTHR10161:SF14">
    <property type="entry name" value="TARTRATE-RESISTANT ACID PHOSPHATASE TYPE 5"/>
    <property type="match status" value="1"/>
</dbReference>
<evidence type="ECO:0000256" key="1">
    <source>
        <dbReference type="ARBA" id="ARBA00022729"/>
    </source>
</evidence>
<proteinExistence type="predicted"/>
<dbReference type="Proteomes" id="UP000887563">
    <property type="component" value="Unplaced"/>
</dbReference>
<protein>
    <submittedName>
        <fullName evidence="5">Calcineurin-like phosphoesterase domain-containing protein</fullName>
    </submittedName>
</protein>
<dbReference type="PANTHER" id="PTHR10161">
    <property type="entry name" value="TARTRATE-RESISTANT ACID PHOSPHATASE TYPE 5"/>
    <property type="match status" value="1"/>
</dbReference>
<feature type="region of interest" description="Disordered" evidence="3">
    <location>
        <begin position="168"/>
        <end position="205"/>
    </location>
</feature>
<feature type="compositionally biased region" description="Basic and acidic residues" evidence="3">
    <location>
        <begin position="188"/>
        <end position="205"/>
    </location>
</feature>
<sequence length="231" mass="27019">MLYYPNWHVVARHLFKLGLFATIIALATSFCQLDKIYPRKEDNGNHVYFECHHEDRPSLDFYLVGDIGGMEILDQEKKPIDHAPSEGQFMVAGRMKKLIGTPYLFGEEFFPEFVLSLGDNFYDSGISLKDADERFLKTFYEAYSHIGLQWITLAGNNDYKVPKDEQTNINENKNGNRNKHNGHHKNVHISEEEKKRIEKQEKNENFEKARNRVLAQMTHSEMYKESIWSVL</sequence>
<dbReference type="AlphaFoldDB" id="A0A914LAU6"/>
<reference evidence="5" key="1">
    <citation type="submission" date="2022-11" db="UniProtKB">
        <authorList>
            <consortium name="WormBaseParasite"/>
        </authorList>
    </citation>
    <scope>IDENTIFICATION</scope>
</reference>
<name>A0A914LAU6_MELIC</name>
<keyword evidence="4" id="KW-1185">Reference proteome</keyword>
<dbReference type="GO" id="GO:0016787">
    <property type="term" value="F:hydrolase activity"/>
    <property type="evidence" value="ECO:0007669"/>
    <property type="project" value="UniProtKB-KW"/>
</dbReference>
<evidence type="ECO:0000313" key="4">
    <source>
        <dbReference type="Proteomes" id="UP000887563"/>
    </source>
</evidence>
<dbReference type="InterPro" id="IPR029052">
    <property type="entry name" value="Metallo-depent_PP-like"/>
</dbReference>
<dbReference type="WBParaSite" id="Minc3s00383g11372">
    <property type="protein sequence ID" value="Minc3s00383g11372"/>
    <property type="gene ID" value="Minc3s00383g11372"/>
</dbReference>
<accession>A0A914LAU6</accession>
<keyword evidence="1" id="KW-0732">Signal</keyword>
<evidence type="ECO:0000256" key="3">
    <source>
        <dbReference type="SAM" id="MobiDB-lite"/>
    </source>
</evidence>